<dbReference type="OrthoDB" id="3350591at2759"/>
<dbReference type="InterPro" id="IPR022085">
    <property type="entry name" value="OpdG"/>
</dbReference>
<sequence length="318" mass="35701">MEITKPGNSQEDYLALAYAHQQEVGGKYVPFLDILKEVLEDSITSDEAATRVSTFVFSHNDFLSIYSGVLSTIIGAAHQLSEQRDLSKLAGLVSALSRLPDDRNDSNKTLHLYLELESYDIAPQEVIEVDDGKIWCDLPCFHTELGDSMRGPTAYINDGIPEHIAEQQWTNLNTFAACLISNRADSPRSFDYLYTFAFRCITDSLEWDARTEQGMFSLYSLPAAMRWLCIAGQKVWENGTWCVAGPLWRGYCEGEEVEVEDGGNNGITLERWLWWAERLEELGESNMIDEEAKALAGSCAEMIREWAADDSGPREGNP</sequence>
<dbReference type="PANTHER" id="PTHR38797">
    <property type="entry name" value="NUCLEAR PORE COMPLEX PROTEIN NUP85-RELATED"/>
    <property type="match status" value="1"/>
</dbReference>
<dbReference type="EMBL" id="CAINUL010000002">
    <property type="protein sequence ID" value="CAD0108368.1"/>
    <property type="molecule type" value="Genomic_DNA"/>
</dbReference>
<evidence type="ECO:0000313" key="2">
    <source>
        <dbReference type="Proteomes" id="UP000745764"/>
    </source>
</evidence>
<reference evidence="1" key="1">
    <citation type="submission" date="2020-06" db="EMBL/GenBank/DDBJ databases">
        <authorList>
            <person name="Onetto C."/>
        </authorList>
    </citation>
    <scope>NUCLEOTIDE SEQUENCE</scope>
</reference>
<proteinExistence type="predicted"/>
<keyword evidence="2" id="KW-1185">Reference proteome</keyword>
<name>A0A9N8PRP7_9PEZI</name>
<gene>
    <name evidence="1" type="ORF">AWRI4620_LOCUS2623</name>
</gene>
<organism evidence="1 2">
    <name type="scientific">Aureobasidium uvarum</name>
    <dbReference type="NCBI Taxonomy" id="2773716"/>
    <lineage>
        <taxon>Eukaryota</taxon>
        <taxon>Fungi</taxon>
        <taxon>Dikarya</taxon>
        <taxon>Ascomycota</taxon>
        <taxon>Pezizomycotina</taxon>
        <taxon>Dothideomycetes</taxon>
        <taxon>Dothideomycetidae</taxon>
        <taxon>Dothideales</taxon>
        <taxon>Saccotheciaceae</taxon>
        <taxon>Aureobasidium</taxon>
    </lineage>
</organism>
<dbReference type="AlphaFoldDB" id="A0A9N8PRP7"/>
<dbReference type="Proteomes" id="UP000745764">
    <property type="component" value="Unassembled WGS sequence"/>
</dbReference>
<evidence type="ECO:0000313" key="1">
    <source>
        <dbReference type="EMBL" id="CAD0108368.1"/>
    </source>
</evidence>
<accession>A0A9N8PRP7</accession>
<comment type="caution">
    <text evidence="1">The sequence shown here is derived from an EMBL/GenBank/DDBJ whole genome shotgun (WGS) entry which is preliminary data.</text>
</comment>
<protein>
    <submittedName>
        <fullName evidence="1">Uncharacterized protein</fullName>
    </submittedName>
</protein>
<dbReference type="PANTHER" id="PTHR38797:SF4">
    <property type="entry name" value="NUCLEAR PORE COMPLEX PROTEIN NUP85"/>
    <property type="match status" value="1"/>
</dbReference>
<dbReference type="Pfam" id="PF12311">
    <property type="entry name" value="DUF3632"/>
    <property type="match status" value="1"/>
</dbReference>
<dbReference type="InterPro" id="IPR053204">
    <property type="entry name" value="Oxopyrrolidines_Biosynth-assoc"/>
</dbReference>